<dbReference type="OrthoDB" id="445007at2759"/>
<dbReference type="EMBL" id="ALBS01000234">
    <property type="protein sequence ID" value="EJT47635.1"/>
    <property type="molecule type" value="Genomic_DNA"/>
</dbReference>
<gene>
    <name evidence="1" type="ORF">A1Q1_03530</name>
</gene>
<dbReference type="Proteomes" id="UP000002748">
    <property type="component" value="Unassembled WGS sequence"/>
</dbReference>
<dbReference type="HOGENOM" id="CLU_049199_0_0_1"/>
<evidence type="ECO:0000313" key="2">
    <source>
        <dbReference type="Proteomes" id="UP000002748"/>
    </source>
</evidence>
<reference evidence="1 2" key="1">
    <citation type="journal article" date="2012" name="Eukaryot. Cell">
        <title>Draft genome sequence of CBS 2479, the standard type strain of Trichosporon asahii.</title>
        <authorList>
            <person name="Yang R.Y."/>
            <person name="Li H.T."/>
            <person name="Zhu H."/>
            <person name="Zhou G.P."/>
            <person name="Wang M."/>
            <person name="Wang L."/>
        </authorList>
    </citation>
    <scope>NUCLEOTIDE SEQUENCE [LARGE SCALE GENOMIC DNA]</scope>
    <source>
        <strain evidence="2">ATCC 90039 / CBS 2479 / JCM 2466 / KCTC 7840 / NCYC 2677 / UAMH 7654</strain>
    </source>
</reference>
<dbReference type="KEGG" id="tasa:A1Q1_03530"/>
<dbReference type="Gene3D" id="2.60.120.620">
    <property type="entry name" value="q2cbj1_9rhob like domain"/>
    <property type="match status" value="1"/>
</dbReference>
<name>J4UA87_TRIAS</name>
<proteinExistence type="predicted"/>
<organism evidence="1 2">
    <name type="scientific">Trichosporon asahii var. asahii (strain ATCC 90039 / CBS 2479 / JCM 2466 / KCTC 7840 / NBRC 103889/ NCYC 2677 / UAMH 7654)</name>
    <name type="common">Yeast</name>
    <dbReference type="NCBI Taxonomy" id="1186058"/>
    <lineage>
        <taxon>Eukaryota</taxon>
        <taxon>Fungi</taxon>
        <taxon>Dikarya</taxon>
        <taxon>Basidiomycota</taxon>
        <taxon>Agaricomycotina</taxon>
        <taxon>Tremellomycetes</taxon>
        <taxon>Trichosporonales</taxon>
        <taxon>Trichosporonaceae</taxon>
        <taxon>Trichosporon</taxon>
    </lineage>
</organism>
<dbReference type="PANTHER" id="PTHR31630">
    <property type="entry name" value="PHYTANOYL-COA DIOXYGENASE-RELATED-RELATED"/>
    <property type="match status" value="1"/>
</dbReference>
<evidence type="ECO:0000313" key="1">
    <source>
        <dbReference type="EMBL" id="EJT47635.1"/>
    </source>
</evidence>
<dbReference type="SUPFAM" id="SSF51197">
    <property type="entry name" value="Clavaminate synthase-like"/>
    <property type="match status" value="1"/>
</dbReference>
<dbReference type="VEuPathDB" id="FungiDB:A1Q1_03530"/>
<protein>
    <recommendedName>
        <fullName evidence="3">Phytanoyl-CoA dioxygenase</fullName>
    </recommendedName>
</protein>
<dbReference type="GeneID" id="25987043"/>
<evidence type="ECO:0008006" key="3">
    <source>
        <dbReference type="Google" id="ProtNLM"/>
    </source>
</evidence>
<accession>J4UA87</accession>
<dbReference type="AlphaFoldDB" id="J4UA87"/>
<comment type="caution">
    <text evidence="1">The sequence shown here is derived from an EMBL/GenBank/DDBJ whole genome shotgun (WGS) entry which is preliminary data.</text>
</comment>
<sequence>MPVPTTTATTTTEQPTLKLRGAKTQASTAVFPDLEAKGNVIPRERAEAYVSEMYAWLESFGRGFDRNDRSTWKPEHLPIFERGGLYHRYGVGHEQFAWDIRSEPGVIDAFAKIWGTDELLVSFDSANISLPFGSSLRAELAKPWPHCDQSPARPWLHCVQGIVNLHENGAQDGGLMVLEGSTPLFEQFFAEHQDLMPEGGWSDKDWWDHKNDASLQWFYDRGCKWHKVEAGPGDLILWDSRTVHYGDVARGSEPRIATYVCYKPAADISAQMLREKQEAFENCWGSTHDPIDFRITAHHSPTRGWKLEEGERTMPRQRPVLSDRALQLAGVKSY</sequence>
<dbReference type="PANTHER" id="PTHR31630:SF6">
    <property type="entry name" value="PHYTANOYL-COA DIOXYGENASE-RELATED"/>
    <property type="match status" value="1"/>
</dbReference>
<dbReference type="RefSeq" id="XP_014178803.1">
    <property type="nucleotide sequence ID" value="XM_014323328.1"/>
</dbReference>